<dbReference type="PANTHER" id="PTHR34223:SF64">
    <property type="entry name" value="OS11G0201299 PROTEIN"/>
    <property type="match status" value="1"/>
</dbReference>
<name>A0A4V6D2T1_SETVI</name>
<evidence type="ECO:0000313" key="2">
    <source>
        <dbReference type="Proteomes" id="UP000298652"/>
    </source>
</evidence>
<accession>A0A4V6D2T1</accession>
<keyword evidence="2" id="KW-1185">Reference proteome</keyword>
<dbReference type="AlphaFoldDB" id="A0A4V6D2T1"/>
<sequence length="179" mass="20534">MPVLVRATVTLLDTWCHDYCESDDPGYCCVLLKGLSAARTLELIAEPEFILKRDLRWCPTLSKLKSLLLSEWCVAAGDHRALICILQHSPVLEMLTLQLSEDMETRNMVPSKAIYNLLDQPLPPEKLQRVKVKCHEVDQRVHNILKSLIIYGGPLGKISIQQENKSSEWKIYSFFLYHI</sequence>
<dbReference type="OMA" id="CHDYCES"/>
<dbReference type="InterPro" id="IPR053197">
    <property type="entry name" value="F-box_SCFL_complex_component"/>
</dbReference>
<organism evidence="1 2">
    <name type="scientific">Setaria viridis</name>
    <name type="common">Green bristlegrass</name>
    <name type="synonym">Setaria italica subsp. viridis</name>
    <dbReference type="NCBI Taxonomy" id="4556"/>
    <lineage>
        <taxon>Eukaryota</taxon>
        <taxon>Viridiplantae</taxon>
        <taxon>Streptophyta</taxon>
        <taxon>Embryophyta</taxon>
        <taxon>Tracheophyta</taxon>
        <taxon>Spermatophyta</taxon>
        <taxon>Magnoliopsida</taxon>
        <taxon>Liliopsida</taxon>
        <taxon>Poales</taxon>
        <taxon>Poaceae</taxon>
        <taxon>PACMAD clade</taxon>
        <taxon>Panicoideae</taxon>
        <taxon>Panicodae</taxon>
        <taxon>Paniceae</taxon>
        <taxon>Cenchrinae</taxon>
        <taxon>Setaria</taxon>
    </lineage>
</organism>
<reference evidence="1" key="1">
    <citation type="submission" date="2019-03" db="EMBL/GenBank/DDBJ databases">
        <title>WGS assembly of Setaria viridis.</title>
        <authorList>
            <person name="Huang P."/>
            <person name="Jenkins J."/>
            <person name="Grimwood J."/>
            <person name="Barry K."/>
            <person name="Healey A."/>
            <person name="Mamidi S."/>
            <person name="Sreedasyam A."/>
            <person name="Shu S."/>
            <person name="Feldman M."/>
            <person name="Wu J."/>
            <person name="Yu Y."/>
            <person name="Chen C."/>
            <person name="Johnson J."/>
            <person name="Rokhsar D."/>
            <person name="Baxter I."/>
            <person name="Schmutz J."/>
            <person name="Brutnell T."/>
            <person name="Kellogg E."/>
        </authorList>
    </citation>
    <scope>NUCLEOTIDE SEQUENCE [LARGE SCALE GENOMIC DNA]</scope>
</reference>
<evidence type="ECO:0000313" key="1">
    <source>
        <dbReference type="EMBL" id="TKV99855.1"/>
    </source>
</evidence>
<gene>
    <name evidence="1" type="ORF">SEVIR_8G071375v2</name>
</gene>
<dbReference type="Proteomes" id="UP000298652">
    <property type="component" value="Chromosome 8"/>
</dbReference>
<dbReference type="PANTHER" id="PTHR34223">
    <property type="entry name" value="OS11G0201299 PROTEIN"/>
    <property type="match status" value="1"/>
</dbReference>
<proteinExistence type="predicted"/>
<dbReference type="EMBL" id="CM016559">
    <property type="protein sequence ID" value="TKV99855.1"/>
    <property type="molecule type" value="Genomic_DNA"/>
</dbReference>
<dbReference type="Gramene" id="TKV99855">
    <property type="protein sequence ID" value="TKV99855"/>
    <property type="gene ID" value="SEVIR_8G071375v2"/>
</dbReference>
<evidence type="ECO:0008006" key="3">
    <source>
        <dbReference type="Google" id="ProtNLM"/>
    </source>
</evidence>
<protein>
    <recommendedName>
        <fullName evidence="3">FBD domain-containing protein</fullName>
    </recommendedName>
</protein>